<dbReference type="Pfam" id="PF00005">
    <property type="entry name" value="ABC_tran"/>
    <property type="match status" value="1"/>
</dbReference>
<dbReference type="InterPro" id="IPR017871">
    <property type="entry name" value="ABC_transporter-like_CS"/>
</dbReference>
<feature type="transmembrane region" description="Helical" evidence="9">
    <location>
        <begin position="242"/>
        <end position="259"/>
    </location>
</feature>
<dbReference type="InterPro" id="IPR027417">
    <property type="entry name" value="P-loop_NTPase"/>
</dbReference>
<keyword evidence="3" id="KW-1003">Cell membrane</keyword>
<dbReference type="InterPro" id="IPR003593">
    <property type="entry name" value="AAA+_ATPase"/>
</dbReference>
<dbReference type="FunFam" id="3.40.50.300:FF:000221">
    <property type="entry name" value="Multidrug ABC transporter ATP-binding protein"/>
    <property type="match status" value="1"/>
</dbReference>
<evidence type="ECO:0000313" key="13">
    <source>
        <dbReference type="Proteomes" id="UP000522720"/>
    </source>
</evidence>
<feature type="domain" description="ABC transmembrane type-1" evidence="11">
    <location>
        <begin position="19"/>
        <end position="298"/>
    </location>
</feature>
<accession>A0A7X6S065</accession>
<dbReference type="PROSITE" id="PS50929">
    <property type="entry name" value="ABC_TM1F"/>
    <property type="match status" value="1"/>
</dbReference>
<keyword evidence="7 9" id="KW-1133">Transmembrane helix</keyword>
<dbReference type="GO" id="GO:0005886">
    <property type="term" value="C:plasma membrane"/>
    <property type="evidence" value="ECO:0007669"/>
    <property type="project" value="UniProtKB-SubCell"/>
</dbReference>
<comment type="subcellular location">
    <subcellularLocation>
        <location evidence="1">Cell membrane</location>
        <topology evidence="1">Multi-pass membrane protein</topology>
    </subcellularLocation>
</comment>
<feature type="transmembrane region" description="Helical" evidence="9">
    <location>
        <begin position="130"/>
        <end position="149"/>
    </location>
</feature>
<dbReference type="Gene3D" id="1.20.1560.10">
    <property type="entry name" value="ABC transporter type 1, transmembrane domain"/>
    <property type="match status" value="1"/>
</dbReference>
<protein>
    <submittedName>
        <fullName evidence="12">ABC transporter ATP-binding protein</fullName>
    </submittedName>
</protein>
<evidence type="ECO:0000256" key="8">
    <source>
        <dbReference type="ARBA" id="ARBA00023136"/>
    </source>
</evidence>
<evidence type="ECO:0000259" key="11">
    <source>
        <dbReference type="PROSITE" id="PS50929"/>
    </source>
</evidence>
<dbReference type="PANTHER" id="PTHR43394:SF1">
    <property type="entry name" value="ATP-BINDING CASSETTE SUB-FAMILY B MEMBER 10, MITOCHONDRIAL"/>
    <property type="match status" value="1"/>
</dbReference>
<feature type="transmembrane region" description="Helical" evidence="9">
    <location>
        <begin position="12"/>
        <end position="32"/>
    </location>
</feature>
<dbReference type="InterPro" id="IPR011527">
    <property type="entry name" value="ABC1_TM_dom"/>
</dbReference>
<evidence type="ECO:0000256" key="3">
    <source>
        <dbReference type="ARBA" id="ARBA00022475"/>
    </source>
</evidence>
<dbReference type="CDD" id="cd18548">
    <property type="entry name" value="ABC_6TM_Tm287_like"/>
    <property type="match status" value="1"/>
</dbReference>
<reference evidence="12 13" key="1">
    <citation type="submission" date="2020-04" db="EMBL/GenBank/DDBJ databases">
        <title>MicrobeNet Type strains.</title>
        <authorList>
            <person name="Nicholson A.C."/>
        </authorList>
    </citation>
    <scope>NUCLEOTIDE SEQUENCE [LARGE SCALE GENOMIC DNA]</scope>
    <source>
        <strain evidence="12 13">CCUG 69612</strain>
    </source>
</reference>
<proteinExistence type="predicted"/>
<dbReference type="GO" id="GO:0016887">
    <property type="term" value="F:ATP hydrolysis activity"/>
    <property type="evidence" value="ECO:0007669"/>
    <property type="project" value="InterPro"/>
</dbReference>
<dbReference type="Gene3D" id="3.40.50.300">
    <property type="entry name" value="P-loop containing nucleotide triphosphate hydrolases"/>
    <property type="match status" value="1"/>
</dbReference>
<keyword evidence="13" id="KW-1185">Reference proteome</keyword>
<feature type="transmembrane region" description="Helical" evidence="9">
    <location>
        <begin position="52"/>
        <end position="76"/>
    </location>
</feature>
<evidence type="ECO:0000256" key="1">
    <source>
        <dbReference type="ARBA" id="ARBA00004651"/>
    </source>
</evidence>
<dbReference type="SUPFAM" id="SSF90123">
    <property type="entry name" value="ABC transporter transmembrane region"/>
    <property type="match status" value="1"/>
</dbReference>
<evidence type="ECO:0000313" key="12">
    <source>
        <dbReference type="EMBL" id="NKZ19427.1"/>
    </source>
</evidence>
<dbReference type="AlphaFoldDB" id="A0A7X6S065"/>
<dbReference type="GO" id="GO:0015421">
    <property type="term" value="F:ABC-type oligopeptide transporter activity"/>
    <property type="evidence" value="ECO:0007669"/>
    <property type="project" value="TreeGrafter"/>
</dbReference>
<dbReference type="SMART" id="SM00382">
    <property type="entry name" value="AAA"/>
    <property type="match status" value="1"/>
</dbReference>
<evidence type="ECO:0000256" key="6">
    <source>
        <dbReference type="ARBA" id="ARBA00022840"/>
    </source>
</evidence>
<feature type="transmembrane region" description="Helical" evidence="9">
    <location>
        <begin position="271"/>
        <end position="296"/>
    </location>
</feature>
<keyword evidence="4 9" id="KW-0812">Transmembrane</keyword>
<dbReference type="InterPro" id="IPR003439">
    <property type="entry name" value="ABC_transporter-like_ATP-bd"/>
</dbReference>
<dbReference type="SUPFAM" id="SSF52540">
    <property type="entry name" value="P-loop containing nucleoside triphosphate hydrolases"/>
    <property type="match status" value="1"/>
</dbReference>
<dbReference type="PROSITE" id="PS00211">
    <property type="entry name" value="ABC_TRANSPORTER_1"/>
    <property type="match status" value="1"/>
</dbReference>
<feature type="transmembrane region" description="Helical" evidence="9">
    <location>
        <begin position="155"/>
        <end position="174"/>
    </location>
</feature>
<evidence type="ECO:0000256" key="2">
    <source>
        <dbReference type="ARBA" id="ARBA00022448"/>
    </source>
</evidence>
<keyword evidence="5" id="KW-0547">Nucleotide-binding</keyword>
<keyword evidence="2" id="KW-0813">Transport</keyword>
<evidence type="ECO:0000256" key="4">
    <source>
        <dbReference type="ARBA" id="ARBA00022692"/>
    </source>
</evidence>
<keyword evidence="8 9" id="KW-0472">Membrane</keyword>
<gene>
    <name evidence="12" type="ORF">HF992_00915</name>
</gene>
<evidence type="ECO:0000256" key="5">
    <source>
        <dbReference type="ARBA" id="ARBA00022741"/>
    </source>
</evidence>
<dbReference type="PROSITE" id="PS50893">
    <property type="entry name" value="ABC_TRANSPORTER_2"/>
    <property type="match status" value="1"/>
</dbReference>
<name>A0A7X6S065_9STRE</name>
<dbReference type="EMBL" id="JAAXPR010000001">
    <property type="protein sequence ID" value="NKZ19427.1"/>
    <property type="molecule type" value="Genomic_DNA"/>
</dbReference>
<evidence type="ECO:0000259" key="10">
    <source>
        <dbReference type="PROSITE" id="PS50893"/>
    </source>
</evidence>
<sequence length="580" mass="65038">MRYIWSYLKRHPKLLMLNIFGALMFVMVNLGLPTILARMIDEGLTRNQPAKLYYWAFVMLVIILVSALGRVVLTYASSKMTTTMIRDMRVDLYQKLQTYSHHEYEQIGVSSLVTRITGDAFVLMTFAEQALRMGIITPLMMVSSMMMIILSSPFLGWVVAGCLPFLVIVVWYIAHKTGPLSEKQQKTLDKINQYVRENLTGLRVIRAFAREDFQEERFGQANESYAATSSKLFRLTGLGEPLFVQLIIVMIVAIVWFALPPISRGDLQVGHLVAFIEYAFHALFSFLLFANLFTMYPRMAVSAKRLQEVMDMPISIDPNEGGITQTKTKGYLEFDNVTFAYPGETESPVLHNISFKAKPGETIAFIGSTGSGKSSLVQLIPRFYDITLGRILIDGVDVRDYHLKALRSKIGFIPQKALLFTGTIGENLRYGKEDASLPELDQAIAVSQAEQFVKSTEKGYEHHLAEGGSNLSGGQKQRLSIARAVVKKPDIYIFDDSFSALDYKTDAELRRRLKEVTGEATVLIVAQRVGTIMNADQIIVLNEGEIVGRGTHEQLMASNAIYREIAESQLNNQSLTEGEA</sequence>
<dbReference type="Pfam" id="PF00664">
    <property type="entry name" value="ABC_membrane"/>
    <property type="match status" value="1"/>
</dbReference>
<comment type="caution">
    <text evidence="12">The sequence shown here is derived from an EMBL/GenBank/DDBJ whole genome shotgun (WGS) entry which is preliminary data.</text>
</comment>
<dbReference type="RefSeq" id="WP_168548191.1">
    <property type="nucleotide sequence ID" value="NZ_JAAXPR010000001.1"/>
</dbReference>
<dbReference type="InterPro" id="IPR036640">
    <property type="entry name" value="ABC1_TM_sf"/>
</dbReference>
<dbReference type="InterPro" id="IPR039421">
    <property type="entry name" value="Type_1_exporter"/>
</dbReference>
<feature type="domain" description="ABC transporter" evidence="10">
    <location>
        <begin position="332"/>
        <end position="568"/>
    </location>
</feature>
<evidence type="ECO:0000256" key="7">
    <source>
        <dbReference type="ARBA" id="ARBA00022989"/>
    </source>
</evidence>
<organism evidence="12 13">
    <name type="scientific">Streptococcus ovuberis</name>
    <dbReference type="NCBI Taxonomy" id="1936207"/>
    <lineage>
        <taxon>Bacteria</taxon>
        <taxon>Bacillati</taxon>
        <taxon>Bacillota</taxon>
        <taxon>Bacilli</taxon>
        <taxon>Lactobacillales</taxon>
        <taxon>Streptococcaceae</taxon>
        <taxon>Streptococcus</taxon>
    </lineage>
</organism>
<evidence type="ECO:0000256" key="9">
    <source>
        <dbReference type="SAM" id="Phobius"/>
    </source>
</evidence>
<dbReference type="PANTHER" id="PTHR43394">
    <property type="entry name" value="ATP-DEPENDENT PERMEASE MDL1, MITOCHONDRIAL"/>
    <property type="match status" value="1"/>
</dbReference>
<dbReference type="Proteomes" id="UP000522720">
    <property type="component" value="Unassembled WGS sequence"/>
</dbReference>
<keyword evidence="6 12" id="KW-0067">ATP-binding</keyword>
<dbReference type="GO" id="GO:0005524">
    <property type="term" value="F:ATP binding"/>
    <property type="evidence" value="ECO:0007669"/>
    <property type="project" value="UniProtKB-KW"/>
</dbReference>